<feature type="domain" description="Winged helix" evidence="1">
    <location>
        <begin position="22"/>
        <end position="92"/>
    </location>
</feature>
<evidence type="ECO:0000313" key="3">
    <source>
        <dbReference type="Proteomes" id="UP000182258"/>
    </source>
</evidence>
<organism evidence="2 3">
    <name type="scientific">Devosia psychrophila</name>
    <dbReference type="NCBI Taxonomy" id="728005"/>
    <lineage>
        <taxon>Bacteria</taxon>
        <taxon>Pseudomonadati</taxon>
        <taxon>Pseudomonadota</taxon>
        <taxon>Alphaproteobacteria</taxon>
        <taxon>Hyphomicrobiales</taxon>
        <taxon>Devosiaceae</taxon>
        <taxon>Devosia</taxon>
    </lineage>
</organism>
<gene>
    <name evidence="2" type="ORF">SAMN04488059_11738</name>
</gene>
<name>A0A1I1NSJ3_9HYPH</name>
<proteinExistence type="predicted"/>
<dbReference type="Proteomes" id="UP000182258">
    <property type="component" value="Unassembled WGS sequence"/>
</dbReference>
<dbReference type="InterPro" id="IPR054382">
    <property type="entry name" value="wHTH_alphaproteobact"/>
</dbReference>
<dbReference type="STRING" id="728005.SAMN04488059_11738"/>
<dbReference type="RefSeq" id="WP_074797606.1">
    <property type="nucleotide sequence ID" value="NZ_FOMB01000017.1"/>
</dbReference>
<reference evidence="2 3" key="1">
    <citation type="submission" date="2016-10" db="EMBL/GenBank/DDBJ databases">
        <authorList>
            <person name="de Groot N.N."/>
        </authorList>
    </citation>
    <scope>NUCLEOTIDE SEQUENCE [LARGE SCALE GENOMIC DNA]</scope>
    <source>
        <strain evidence="2 3">CGMCC 1.10210</strain>
    </source>
</reference>
<dbReference type="EMBL" id="FOMB01000017">
    <property type="protein sequence ID" value="SFD00589.1"/>
    <property type="molecule type" value="Genomic_DNA"/>
</dbReference>
<dbReference type="AlphaFoldDB" id="A0A1I1NSJ3"/>
<protein>
    <recommendedName>
        <fullName evidence="1">Winged helix domain-containing protein</fullName>
    </recommendedName>
</protein>
<dbReference type="Pfam" id="PF22324">
    <property type="entry name" value="HTH_91"/>
    <property type="match status" value="1"/>
</dbReference>
<evidence type="ECO:0000313" key="2">
    <source>
        <dbReference type="EMBL" id="SFD00589.1"/>
    </source>
</evidence>
<sequence length="122" mass="13756">MTKSLKPNCDCIVRRGGEVIGTIKLSGRVLWALLSLMREGERGCTPITRPAPRWSHYIHQLRTVYNINVETINEGHEGVFSGTHARYVLRDQTSLFGGNLTEYLMSPDGRREFPNANFLGAH</sequence>
<evidence type="ECO:0000259" key="1">
    <source>
        <dbReference type="Pfam" id="PF22324"/>
    </source>
</evidence>
<accession>A0A1I1NSJ3</accession>